<dbReference type="GO" id="GO:0031369">
    <property type="term" value="F:translation initiation factor binding"/>
    <property type="evidence" value="ECO:0007669"/>
    <property type="project" value="InterPro"/>
</dbReference>
<evidence type="ECO:0000313" key="5">
    <source>
        <dbReference type="EMBL" id="KAF9504739.1"/>
    </source>
</evidence>
<feature type="domain" description="MPN" evidence="4">
    <location>
        <begin position="18"/>
        <end position="142"/>
    </location>
</feature>
<dbReference type="GO" id="GO:0071541">
    <property type="term" value="C:eukaryotic translation initiation factor 3 complex, eIF3m"/>
    <property type="evidence" value="ECO:0007669"/>
    <property type="project" value="TreeGrafter"/>
</dbReference>
<dbReference type="InterPro" id="IPR024969">
    <property type="entry name" value="EIF3F/CSN6-like_C"/>
</dbReference>
<comment type="caution">
    <text evidence="5">The sequence shown here is derived from an EMBL/GenBank/DDBJ whole genome shotgun (WGS) entry which is preliminary data.</text>
</comment>
<evidence type="ECO:0000256" key="2">
    <source>
        <dbReference type="ARBA" id="ARBA00022540"/>
    </source>
</evidence>
<proteinExistence type="predicted"/>
<evidence type="ECO:0000256" key="3">
    <source>
        <dbReference type="ARBA" id="ARBA00022917"/>
    </source>
</evidence>
<dbReference type="Pfam" id="PF13012">
    <property type="entry name" value="MitMem_reg"/>
    <property type="match status" value="1"/>
</dbReference>
<dbReference type="PANTHER" id="PTHR10540">
    <property type="entry name" value="EUKARYOTIC TRANSLATION INITIATION FACTOR 3 SUBUNIT F-RELATED"/>
    <property type="match status" value="1"/>
</dbReference>
<dbReference type="InterPro" id="IPR037518">
    <property type="entry name" value="MPN"/>
</dbReference>
<dbReference type="PANTHER" id="PTHR10540:SF6">
    <property type="entry name" value="EUKARYOTIC TRANSLATION INITIATION FACTOR 3 SUBUNIT F"/>
    <property type="match status" value="1"/>
</dbReference>
<accession>A0A9P6AFE1</accession>
<dbReference type="Proteomes" id="UP000886523">
    <property type="component" value="Unassembled WGS sequence"/>
</dbReference>
<dbReference type="GO" id="GO:0003743">
    <property type="term" value="F:translation initiation factor activity"/>
    <property type="evidence" value="ECO:0007669"/>
    <property type="project" value="UniProtKB-KW"/>
</dbReference>
<keyword evidence="2" id="KW-0396">Initiation factor</keyword>
<dbReference type="SMART" id="SM00232">
    <property type="entry name" value="JAB_MPN"/>
    <property type="match status" value="1"/>
</dbReference>
<protein>
    <recommendedName>
        <fullName evidence="4">MPN domain-containing protein</fullName>
    </recommendedName>
</protein>
<keyword evidence="1" id="KW-0963">Cytoplasm</keyword>
<organism evidence="5 6">
    <name type="scientific">Hydnum rufescens UP504</name>
    <dbReference type="NCBI Taxonomy" id="1448309"/>
    <lineage>
        <taxon>Eukaryota</taxon>
        <taxon>Fungi</taxon>
        <taxon>Dikarya</taxon>
        <taxon>Basidiomycota</taxon>
        <taxon>Agaricomycotina</taxon>
        <taxon>Agaricomycetes</taxon>
        <taxon>Cantharellales</taxon>
        <taxon>Hydnaceae</taxon>
        <taxon>Hydnum</taxon>
    </lineage>
</organism>
<dbReference type="CDD" id="cd08064">
    <property type="entry name" value="MPN_eIF3f"/>
    <property type="match status" value="1"/>
</dbReference>
<dbReference type="PROSITE" id="PS50249">
    <property type="entry name" value="MPN"/>
    <property type="match status" value="1"/>
</dbReference>
<sequence>MLNSSSAIYLHSRPLTTVTVHPVALFSILDHFLRRSPNEDPLDNVIEVKSSFAVLHKESEEQVAVDFEYHRTVYELHQKVNPRETIVGWYSTGSELNTYSALIQNFYSGETAPHQAVHLALDTGTQEAVSVNPKPENCVFVPIPCELRFHQTERSGLDLLLPSSKSPNHTTTAPPDLEIMETSLQSVIDMIDRVLVYVRSVVSGTIEGNERIGKYLLDSLMETSESGAAGIEKGQFENLFNAHLQDTLMVSYLANLVRSQVEVSTRLALVT</sequence>
<dbReference type="InterPro" id="IPR027531">
    <property type="entry name" value="eIF3f"/>
</dbReference>
<name>A0A9P6AFE1_9AGAM</name>
<dbReference type="Pfam" id="PF01398">
    <property type="entry name" value="JAB"/>
    <property type="match status" value="1"/>
</dbReference>
<dbReference type="AlphaFoldDB" id="A0A9P6AFE1"/>
<evidence type="ECO:0000256" key="1">
    <source>
        <dbReference type="ARBA" id="ARBA00022490"/>
    </source>
</evidence>
<evidence type="ECO:0000313" key="6">
    <source>
        <dbReference type="Proteomes" id="UP000886523"/>
    </source>
</evidence>
<dbReference type="OrthoDB" id="25498at2759"/>
<dbReference type="Gene3D" id="3.40.140.10">
    <property type="entry name" value="Cytidine Deaminase, domain 2"/>
    <property type="match status" value="1"/>
</dbReference>
<gene>
    <name evidence="5" type="ORF">BS47DRAFT_1374363</name>
</gene>
<keyword evidence="3" id="KW-0648">Protein biosynthesis</keyword>
<dbReference type="EMBL" id="MU129198">
    <property type="protein sequence ID" value="KAF9504739.1"/>
    <property type="molecule type" value="Genomic_DNA"/>
</dbReference>
<dbReference type="InterPro" id="IPR000555">
    <property type="entry name" value="JAMM/MPN+_dom"/>
</dbReference>
<reference evidence="5" key="1">
    <citation type="journal article" date="2020" name="Nat. Commun.">
        <title>Large-scale genome sequencing of mycorrhizal fungi provides insights into the early evolution of symbiotic traits.</title>
        <authorList>
            <person name="Miyauchi S."/>
            <person name="Kiss E."/>
            <person name="Kuo A."/>
            <person name="Drula E."/>
            <person name="Kohler A."/>
            <person name="Sanchez-Garcia M."/>
            <person name="Morin E."/>
            <person name="Andreopoulos B."/>
            <person name="Barry K.W."/>
            <person name="Bonito G."/>
            <person name="Buee M."/>
            <person name="Carver A."/>
            <person name="Chen C."/>
            <person name="Cichocki N."/>
            <person name="Clum A."/>
            <person name="Culley D."/>
            <person name="Crous P.W."/>
            <person name="Fauchery L."/>
            <person name="Girlanda M."/>
            <person name="Hayes R.D."/>
            <person name="Keri Z."/>
            <person name="LaButti K."/>
            <person name="Lipzen A."/>
            <person name="Lombard V."/>
            <person name="Magnuson J."/>
            <person name="Maillard F."/>
            <person name="Murat C."/>
            <person name="Nolan M."/>
            <person name="Ohm R.A."/>
            <person name="Pangilinan J."/>
            <person name="Pereira M.F."/>
            <person name="Perotto S."/>
            <person name="Peter M."/>
            <person name="Pfister S."/>
            <person name="Riley R."/>
            <person name="Sitrit Y."/>
            <person name="Stielow J.B."/>
            <person name="Szollosi G."/>
            <person name="Zifcakova L."/>
            <person name="Stursova M."/>
            <person name="Spatafora J.W."/>
            <person name="Tedersoo L."/>
            <person name="Vaario L.M."/>
            <person name="Yamada A."/>
            <person name="Yan M."/>
            <person name="Wang P."/>
            <person name="Xu J."/>
            <person name="Bruns T."/>
            <person name="Baldrian P."/>
            <person name="Vilgalys R."/>
            <person name="Dunand C."/>
            <person name="Henrissat B."/>
            <person name="Grigoriev I.V."/>
            <person name="Hibbett D."/>
            <person name="Nagy L.G."/>
            <person name="Martin F.M."/>
        </authorList>
    </citation>
    <scope>NUCLEOTIDE SEQUENCE</scope>
    <source>
        <strain evidence="5">UP504</strain>
    </source>
</reference>
<evidence type="ECO:0000259" key="4">
    <source>
        <dbReference type="PROSITE" id="PS50249"/>
    </source>
</evidence>
<dbReference type="GO" id="GO:0008237">
    <property type="term" value="F:metallopeptidase activity"/>
    <property type="evidence" value="ECO:0007669"/>
    <property type="project" value="InterPro"/>
</dbReference>
<keyword evidence="6" id="KW-1185">Reference proteome</keyword>